<dbReference type="STRING" id="1147741.A0A0R3RP38"/>
<name>A0A0R3RP38_9BILA</name>
<feature type="compositionally biased region" description="Polar residues" evidence="1">
    <location>
        <begin position="43"/>
        <end position="53"/>
    </location>
</feature>
<evidence type="ECO:0000256" key="1">
    <source>
        <dbReference type="SAM" id="MobiDB-lite"/>
    </source>
</evidence>
<reference evidence="3" key="1">
    <citation type="submission" date="2017-02" db="UniProtKB">
        <authorList>
            <consortium name="WormBaseParasite"/>
        </authorList>
    </citation>
    <scope>IDENTIFICATION</scope>
</reference>
<organism evidence="2 3">
    <name type="scientific">Elaeophora elaphi</name>
    <dbReference type="NCBI Taxonomy" id="1147741"/>
    <lineage>
        <taxon>Eukaryota</taxon>
        <taxon>Metazoa</taxon>
        <taxon>Ecdysozoa</taxon>
        <taxon>Nematoda</taxon>
        <taxon>Chromadorea</taxon>
        <taxon>Rhabditida</taxon>
        <taxon>Spirurina</taxon>
        <taxon>Spiruromorpha</taxon>
        <taxon>Filarioidea</taxon>
        <taxon>Onchocercidae</taxon>
        <taxon>Elaeophora</taxon>
    </lineage>
</organism>
<sequence>MQYIPLLYGYVANEGLHLNRIKKEKLLDEMSVEQLLFRESQKSGRLSSRTDGQMQGAELSSICSRSREDVSKDLVDTSKVDMQLFSSMGLYDLLIQKSAQKEN</sequence>
<proteinExistence type="predicted"/>
<accession>A0A0R3RP38</accession>
<dbReference type="WBParaSite" id="EEL_0000325001-mRNA-1">
    <property type="protein sequence ID" value="EEL_0000325001-mRNA-1"/>
    <property type="gene ID" value="EEL_0000325001"/>
</dbReference>
<feature type="region of interest" description="Disordered" evidence="1">
    <location>
        <begin position="40"/>
        <end position="64"/>
    </location>
</feature>
<keyword evidence="2" id="KW-1185">Reference proteome</keyword>
<protein>
    <submittedName>
        <fullName evidence="3">Uncharacterized protein</fullName>
    </submittedName>
</protein>
<dbReference type="AlphaFoldDB" id="A0A0R3RP38"/>
<dbReference type="Proteomes" id="UP000050640">
    <property type="component" value="Unplaced"/>
</dbReference>
<evidence type="ECO:0000313" key="2">
    <source>
        <dbReference type="Proteomes" id="UP000050640"/>
    </source>
</evidence>
<evidence type="ECO:0000313" key="3">
    <source>
        <dbReference type="WBParaSite" id="EEL_0000325001-mRNA-1"/>
    </source>
</evidence>